<evidence type="ECO:0000313" key="4">
    <source>
        <dbReference type="Proteomes" id="UP001177140"/>
    </source>
</evidence>
<feature type="coiled-coil region" evidence="1">
    <location>
        <begin position="224"/>
        <end position="255"/>
    </location>
</feature>
<comment type="caution">
    <text evidence="3">The sequence shown here is derived from an EMBL/GenBank/DDBJ whole genome shotgun (WGS) entry which is preliminary data.</text>
</comment>
<feature type="compositionally biased region" description="Basic and acidic residues" evidence="2">
    <location>
        <begin position="372"/>
        <end position="387"/>
    </location>
</feature>
<keyword evidence="4" id="KW-1185">Reference proteome</keyword>
<gene>
    <name evidence="3" type="ORF">MKW94_023050</name>
</gene>
<dbReference type="EMBL" id="JAJJMA010294645">
    <property type="protein sequence ID" value="MCL7047592.1"/>
    <property type="molecule type" value="Genomic_DNA"/>
</dbReference>
<dbReference type="PANTHER" id="PTHR47747">
    <property type="entry name" value="RIBONUCLEASE P PROTEIN SUBUNIT P38-LIKE PROTEIN"/>
    <property type="match status" value="1"/>
</dbReference>
<name>A0AA42B135_PAPNU</name>
<feature type="coiled-coil region" evidence="1">
    <location>
        <begin position="464"/>
        <end position="491"/>
    </location>
</feature>
<dbReference type="AlphaFoldDB" id="A0AA42B135"/>
<dbReference type="Proteomes" id="UP001177140">
    <property type="component" value="Unassembled WGS sequence"/>
</dbReference>
<organism evidence="3 4">
    <name type="scientific">Papaver nudicaule</name>
    <name type="common">Iceland poppy</name>
    <dbReference type="NCBI Taxonomy" id="74823"/>
    <lineage>
        <taxon>Eukaryota</taxon>
        <taxon>Viridiplantae</taxon>
        <taxon>Streptophyta</taxon>
        <taxon>Embryophyta</taxon>
        <taxon>Tracheophyta</taxon>
        <taxon>Spermatophyta</taxon>
        <taxon>Magnoliopsida</taxon>
        <taxon>Ranunculales</taxon>
        <taxon>Papaveraceae</taxon>
        <taxon>Papaveroideae</taxon>
        <taxon>Papaver</taxon>
    </lineage>
</organism>
<reference evidence="3" key="1">
    <citation type="submission" date="2022-03" db="EMBL/GenBank/DDBJ databases">
        <title>A functionally conserved STORR gene fusion in Papaver species that diverged 16.8 million years ago.</title>
        <authorList>
            <person name="Catania T."/>
        </authorList>
    </citation>
    <scope>NUCLEOTIDE SEQUENCE</scope>
    <source>
        <strain evidence="3">S-191538</strain>
    </source>
</reference>
<sequence length="825" mass="96189">MDEEEFQASGAKISEENLYPMYFGVSCAFVALELLSRSRVKGVDTEFAEIRDRMLQGSTHLLGLLVWRIQKREATEERSELLHNLEKAETEVAELKKRRNEDSKANEKVVRIFASQEQSWFNERKKLRQQIGALLNELRVSGTKKEEAILELNTKIKDRELLLESRIKILEQEEQGKRKELEFKLDKTNDMLKEAREIAYKDTREQSSQLWKHKTALIELVSNQRQLEAEMGRTLRQLEASKEELDSVLKQKEESVSMVQKLSKEVRKMRKDSEQKDKILSAMLRKSKIDSAEKEILLKELKISKARRKQAEMETERWSSLYGSRHERSARAVSDYQMDSRLVSWVKEVDTIEPTSSHNRRSRSHTSNSRVHPSDSEKKTEREDGLDQRGQWVKKFPPPAVAAPIHWKMLNLMEGQVEPETERKTNLLEQRHRVEVDAFVEQPRLKDEKLEAFNWRFVSMELESKRLQSHIEGLGQDLSHLKEENFKLEAEQESGVISLKDEIASLQLHHLQYRKINSNSSPKTPDPSHEYAWSHAKVIREREIQEEPQPLLVRVLTVMESEKEEETPLENQSQGTISEIIESHEEEVEVKKEVEMDSDHVVQEHACPVVVKVIDKPAAVNLSQHEKENRPWKMDLHSLGVFYKIKRLHQQLFMLDKMAGMQTSKENRVNCDNESQQLKTFLLHLMPLLNKQVIRYQTLHESTNNLCQRMCGDNVDSSNRDTNIMKTREEIKGLENFLEEMFQLQRYVVATGQKLIEIQSRMASELVCFNGENSEISTGFNMERFANRTSTLFREVQKGLEVRVSRMIGELEGTLTCDGFIYLGH</sequence>
<evidence type="ECO:0000256" key="1">
    <source>
        <dbReference type="SAM" id="Coils"/>
    </source>
</evidence>
<feature type="region of interest" description="Disordered" evidence="2">
    <location>
        <begin position="353"/>
        <end position="395"/>
    </location>
</feature>
<dbReference type="PANTHER" id="PTHR47747:SF2">
    <property type="entry name" value="RIBONUCLEASE P PROTEIN SUBUNIT P38-LIKE PROTEIN"/>
    <property type="match status" value="1"/>
</dbReference>
<keyword evidence="1" id="KW-0175">Coiled coil</keyword>
<feature type="coiled-coil region" evidence="1">
    <location>
        <begin position="71"/>
        <end position="105"/>
    </location>
</feature>
<evidence type="ECO:0000313" key="3">
    <source>
        <dbReference type="EMBL" id="MCL7047592.1"/>
    </source>
</evidence>
<proteinExistence type="predicted"/>
<accession>A0AA42B135</accession>
<protein>
    <submittedName>
        <fullName evidence="3">Uncharacterized protein</fullName>
    </submittedName>
</protein>
<evidence type="ECO:0000256" key="2">
    <source>
        <dbReference type="SAM" id="MobiDB-lite"/>
    </source>
</evidence>